<gene>
    <name evidence="1" type="ORF">BINO364_LOCUS1346</name>
</gene>
<dbReference type="OrthoDB" id="7457941at2759"/>
<organism evidence="1 2">
    <name type="scientific">Brenthis ino</name>
    <name type="common">lesser marbled fritillary</name>
    <dbReference type="NCBI Taxonomy" id="405034"/>
    <lineage>
        <taxon>Eukaryota</taxon>
        <taxon>Metazoa</taxon>
        <taxon>Ecdysozoa</taxon>
        <taxon>Arthropoda</taxon>
        <taxon>Hexapoda</taxon>
        <taxon>Insecta</taxon>
        <taxon>Pterygota</taxon>
        <taxon>Neoptera</taxon>
        <taxon>Endopterygota</taxon>
        <taxon>Lepidoptera</taxon>
        <taxon>Glossata</taxon>
        <taxon>Ditrysia</taxon>
        <taxon>Papilionoidea</taxon>
        <taxon>Nymphalidae</taxon>
        <taxon>Heliconiinae</taxon>
        <taxon>Argynnini</taxon>
        <taxon>Brenthis</taxon>
    </lineage>
</organism>
<keyword evidence="2" id="KW-1185">Reference proteome</keyword>
<proteinExistence type="predicted"/>
<sequence length="100" mass="10848">MATKSKEHEGGQVRRCRAVAWFIDLYLVPEWSHGAGRGGWAVLGAGRSVRCPVLRAGSVICGGRSWARGARHVRQIARRAGHCPPRPVSIAARAGRRPLT</sequence>
<dbReference type="EMBL" id="OV170221">
    <property type="protein sequence ID" value="CAH0714272.1"/>
    <property type="molecule type" value="Genomic_DNA"/>
</dbReference>
<evidence type="ECO:0000313" key="1">
    <source>
        <dbReference type="EMBL" id="CAH0714272.1"/>
    </source>
</evidence>
<evidence type="ECO:0000313" key="2">
    <source>
        <dbReference type="Proteomes" id="UP000838878"/>
    </source>
</evidence>
<feature type="non-terminal residue" evidence="1">
    <location>
        <position position="100"/>
    </location>
</feature>
<accession>A0A8J9UIF5</accession>
<reference evidence="1" key="1">
    <citation type="submission" date="2021-12" db="EMBL/GenBank/DDBJ databases">
        <authorList>
            <person name="Martin H S."/>
        </authorList>
    </citation>
    <scope>NUCLEOTIDE SEQUENCE</scope>
</reference>
<name>A0A8J9UIF5_9NEOP</name>
<dbReference type="Proteomes" id="UP000838878">
    <property type="component" value="Chromosome 1"/>
</dbReference>
<dbReference type="AlphaFoldDB" id="A0A8J9UIF5"/>
<protein>
    <submittedName>
        <fullName evidence="1">Uncharacterized protein</fullName>
    </submittedName>
</protein>